<evidence type="ECO:0000256" key="2">
    <source>
        <dbReference type="ARBA" id="ARBA00022801"/>
    </source>
</evidence>
<reference evidence="4 5" key="1">
    <citation type="submission" date="2017-03" db="EMBL/GenBank/DDBJ databases">
        <title>Draft genome sequence of Streptomyces scabrisporus NF3, endophyte isolated from Amphipterygium adstringens.</title>
        <authorList>
            <person name="Vazquez M."/>
            <person name="Ceapa C.D."/>
            <person name="Rodriguez Luna D."/>
            <person name="Sanchez Esquivel S."/>
        </authorList>
    </citation>
    <scope>NUCLEOTIDE SEQUENCE [LARGE SCALE GENOMIC DNA]</scope>
    <source>
        <strain evidence="4 5">NF3</strain>
    </source>
</reference>
<dbReference type="InterPro" id="IPR023346">
    <property type="entry name" value="Lysozyme-like_dom_sf"/>
</dbReference>
<accession>A0A1T3NZQ6</accession>
<sequence>MAKLIIRSSVVVLLAGVLGAGLVVGPAAPAEAVSDDVWDRLAECESSGRWNLDSGNGYYGGLQILPSTWVEAGGQEYADRPDRATREEQIAVAETILDMQGWEAWPQCARQIGMLGSRYTVKAGDTLSSIARDLGVIGGWQALYAANRDVIGPDPDRLEPGTVLNVPKAARRSGPRLIGITK</sequence>
<proteinExistence type="inferred from homology"/>
<dbReference type="EMBL" id="MWQN01000001">
    <property type="protein sequence ID" value="OPC82151.1"/>
    <property type="molecule type" value="Genomic_DNA"/>
</dbReference>
<dbReference type="OrthoDB" id="1404170at2"/>
<dbReference type="Proteomes" id="UP000190037">
    <property type="component" value="Unassembled WGS sequence"/>
</dbReference>
<dbReference type="Gene3D" id="3.10.350.10">
    <property type="entry name" value="LysM domain"/>
    <property type="match status" value="1"/>
</dbReference>
<dbReference type="SMART" id="SM00257">
    <property type="entry name" value="LysM"/>
    <property type="match status" value="1"/>
</dbReference>
<name>A0A1T3NZQ6_9ACTN</name>
<dbReference type="PROSITE" id="PS51782">
    <property type="entry name" value="LYSM"/>
    <property type="match status" value="1"/>
</dbReference>
<dbReference type="InterPro" id="IPR010618">
    <property type="entry name" value="RPF"/>
</dbReference>
<evidence type="ECO:0000313" key="5">
    <source>
        <dbReference type="Proteomes" id="UP000190037"/>
    </source>
</evidence>
<dbReference type="Pfam" id="PF01476">
    <property type="entry name" value="LysM"/>
    <property type="match status" value="1"/>
</dbReference>
<comment type="caution">
    <text evidence="4">The sequence shown here is derived from an EMBL/GenBank/DDBJ whole genome shotgun (WGS) entry which is preliminary data.</text>
</comment>
<keyword evidence="2" id="KW-0378">Hydrolase</keyword>
<protein>
    <recommendedName>
        <fullName evidence="3">LysM domain-containing protein</fullName>
    </recommendedName>
</protein>
<dbReference type="Pfam" id="PF06737">
    <property type="entry name" value="Transglycosylas"/>
    <property type="match status" value="1"/>
</dbReference>
<keyword evidence="5" id="KW-1185">Reference proteome</keyword>
<dbReference type="CDD" id="cd13925">
    <property type="entry name" value="RPF"/>
    <property type="match status" value="1"/>
</dbReference>
<feature type="domain" description="LysM" evidence="3">
    <location>
        <begin position="117"/>
        <end position="166"/>
    </location>
</feature>
<dbReference type="Gene3D" id="1.10.530.10">
    <property type="match status" value="1"/>
</dbReference>
<organism evidence="4 5">
    <name type="scientific">Embleya scabrispora</name>
    <dbReference type="NCBI Taxonomy" id="159449"/>
    <lineage>
        <taxon>Bacteria</taxon>
        <taxon>Bacillati</taxon>
        <taxon>Actinomycetota</taxon>
        <taxon>Actinomycetes</taxon>
        <taxon>Kitasatosporales</taxon>
        <taxon>Streptomycetaceae</taxon>
        <taxon>Embleya</taxon>
    </lineage>
</organism>
<evidence type="ECO:0000313" key="4">
    <source>
        <dbReference type="EMBL" id="OPC82151.1"/>
    </source>
</evidence>
<evidence type="ECO:0000259" key="3">
    <source>
        <dbReference type="PROSITE" id="PS51782"/>
    </source>
</evidence>
<dbReference type="InterPro" id="IPR036779">
    <property type="entry name" value="LysM_dom_sf"/>
</dbReference>
<comment type="similarity">
    <text evidence="1">Belongs to the transglycosylase family. Rpf subfamily.</text>
</comment>
<dbReference type="InterPro" id="IPR018392">
    <property type="entry name" value="LysM"/>
</dbReference>
<dbReference type="AlphaFoldDB" id="A0A1T3NZQ6"/>
<dbReference type="STRING" id="159449.B4N89_15445"/>
<dbReference type="RefSeq" id="WP_078976421.1">
    <property type="nucleotide sequence ID" value="NZ_MWQN01000001.1"/>
</dbReference>
<evidence type="ECO:0000256" key="1">
    <source>
        <dbReference type="ARBA" id="ARBA00010830"/>
    </source>
</evidence>
<dbReference type="CDD" id="cd00118">
    <property type="entry name" value="LysM"/>
    <property type="match status" value="1"/>
</dbReference>
<dbReference type="SUPFAM" id="SSF54106">
    <property type="entry name" value="LysM domain"/>
    <property type="match status" value="1"/>
</dbReference>
<gene>
    <name evidence="4" type="ORF">B4N89_15445</name>
</gene>
<dbReference type="SUPFAM" id="SSF53955">
    <property type="entry name" value="Lysozyme-like"/>
    <property type="match status" value="1"/>
</dbReference>
<dbReference type="GO" id="GO:0016787">
    <property type="term" value="F:hydrolase activity"/>
    <property type="evidence" value="ECO:0007669"/>
    <property type="project" value="UniProtKB-KW"/>
</dbReference>